<dbReference type="Proteomes" id="UP000032180">
    <property type="component" value="Chromosome 1"/>
</dbReference>
<comment type="similarity">
    <text evidence="2">Belongs to the plant DMP1 protein family.</text>
</comment>
<evidence type="ECO:0000256" key="5">
    <source>
        <dbReference type="ARBA" id="ARBA00023136"/>
    </source>
</evidence>
<dbReference type="Pfam" id="PF05078">
    <property type="entry name" value="DUF679"/>
    <property type="match status" value="1"/>
</dbReference>
<dbReference type="EnsemblPlants" id="LPERR01G13990.1">
    <property type="protein sequence ID" value="LPERR01G13990.1"/>
    <property type="gene ID" value="LPERR01G13990"/>
</dbReference>
<comment type="subcellular location">
    <subcellularLocation>
        <location evidence="1">Membrane</location>
        <topology evidence="1">Multi-pass membrane protein</topology>
    </subcellularLocation>
</comment>
<evidence type="ECO:0000256" key="6">
    <source>
        <dbReference type="SAM" id="MobiDB-lite"/>
    </source>
</evidence>
<feature type="transmembrane region" description="Helical" evidence="7">
    <location>
        <begin position="12"/>
        <end position="33"/>
    </location>
</feature>
<dbReference type="eggNOG" id="ENOG502R1GI">
    <property type="taxonomic scope" value="Eukaryota"/>
</dbReference>
<proteinExistence type="inferred from homology"/>
<evidence type="ECO:0000313" key="9">
    <source>
        <dbReference type="Proteomes" id="UP000032180"/>
    </source>
</evidence>
<keyword evidence="4 7" id="KW-1133">Transmembrane helix</keyword>
<dbReference type="InterPro" id="IPR007770">
    <property type="entry name" value="DMP"/>
</dbReference>
<dbReference type="PANTHER" id="PTHR31621:SF28">
    <property type="entry name" value="OS01G0368700 PROTEIN"/>
    <property type="match status" value="1"/>
</dbReference>
<feature type="region of interest" description="Disordered" evidence="6">
    <location>
        <begin position="83"/>
        <end position="105"/>
    </location>
</feature>
<dbReference type="Gramene" id="LPERR01G13990.1">
    <property type="protein sequence ID" value="LPERR01G13990.1"/>
    <property type="gene ID" value="LPERR01G13990"/>
</dbReference>
<evidence type="ECO:0000313" key="8">
    <source>
        <dbReference type="EnsemblPlants" id="LPERR01G13990.1"/>
    </source>
</evidence>
<dbReference type="STRING" id="77586.A0A0D9V110"/>
<reference evidence="9" key="2">
    <citation type="submission" date="2013-12" db="EMBL/GenBank/DDBJ databases">
        <authorList>
            <person name="Yu Y."/>
            <person name="Lee S."/>
            <person name="de Baynast K."/>
            <person name="Wissotski M."/>
            <person name="Liu L."/>
            <person name="Talag J."/>
            <person name="Goicoechea J."/>
            <person name="Angelova A."/>
            <person name="Jetty R."/>
            <person name="Kudrna D."/>
            <person name="Golser W."/>
            <person name="Rivera L."/>
            <person name="Zhang J."/>
            <person name="Wing R."/>
        </authorList>
    </citation>
    <scope>NUCLEOTIDE SEQUENCE</scope>
</reference>
<dbReference type="GO" id="GO:0005737">
    <property type="term" value="C:cytoplasm"/>
    <property type="evidence" value="ECO:0007669"/>
    <property type="project" value="UniProtKB-ARBA"/>
</dbReference>
<protein>
    <submittedName>
        <fullName evidence="8">Uncharacterized protein</fullName>
    </submittedName>
</protein>
<evidence type="ECO:0000256" key="1">
    <source>
        <dbReference type="ARBA" id="ARBA00004141"/>
    </source>
</evidence>
<name>A0A0D9V110_9ORYZ</name>
<accession>A0A0D9V110</accession>
<keyword evidence="9" id="KW-1185">Reference proteome</keyword>
<evidence type="ECO:0000256" key="3">
    <source>
        <dbReference type="ARBA" id="ARBA00022692"/>
    </source>
</evidence>
<evidence type="ECO:0000256" key="7">
    <source>
        <dbReference type="SAM" id="Phobius"/>
    </source>
</evidence>
<keyword evidence="5 7" id="KW-0472">Membrane</keyword>
<sequence>MEARFGDLPGMKVRAVDFVHALVSAIVFVAVALGNAQVQGCLFPDAGEGFRDVFMNLPVALGLMSSMLFMIFPTTRKSIGYTDMMPHKEDGRKGGAAPELSTASV</sequence>
<dbReference type="HOGENOM" id="CLU_156871_0_0_1"/>
<reference evidence="8 9" key="1">
    <citation type="submission" date="2012-08" db="EMBL/GenBank/DDBJ databases">
        <title>Oryza genome evolution.</title>
        <authorList>
            <person name="Wing R.A."/>
        </authorList>
    </citation>
    <scope>NUCLEOTIDE SEQUENCE</scope>
</reference>
<evidence type="ECO:0000256" key="4">
    <source>
        <dbReference type="ARBA" id="ARBA00022989"/>
    </source>
</evidence>
<evidence type="ECO:0000256" key="2">
    <source>
        <dbReference type="ARBA" id="ARBA00008707"/>
    </source>
</evidence>
<organism evidence="8 9">
    <name type="scientific">Leersia perrieri</name>
    <dbReference type="NCBI Taxonomy" id="77586"/>
    <lineage>
        <taxon>Eukaryota</taxon>
        <taxon>Viridiplantae</taxon>
        <taxon>Streptophyta</taxon>
        <taxon>Embryophyta</taxon>
        <taxon>Tracheophyta</taxon>
        <taxon>Spermatophyta</taxon>
        <taxon>Magnoliopsida</taxon>
        <taxon>Liliopsida</taxon>
        <taxon>Poales</taxon>
        <taxon>Poaceae</taxon>
        <taxon>BOP clade</taxon>
        <taxon>Oryzoideae</taxon>
        <taxon>Oryzeae</taxon>
        <taxon>Oryzinae</taxon>
        <taxon>Leersia</taxon>
    </lineage>
</organism>
<dbReference type="AlphaFoldDB" id="A0A0D9V110"/>
<dbReference type="GO" id="GO:0016020">
    <property type="term" value="C:membrane"/>
    <property type="evidence" value="ECO:0007669"/>
    <property type="project" value="UniProtKB-SubCell"/>
</dbReference>
<reference evidence="8" key="3">
    <citation type="submission" date="2015-04" db="UniProtKB">
        <authorList>
            <consortium name="EnsemblPlants"/>
        </authorList>
    </citation>
    <scope>IDENTIFICATION</scope>
</reference>
<dbReference type="PANTHER" id="PTHR31621">
    <property type="entry name" value="PROTEIN DMP3"/>
    <property type="match status" value="1"/>
</dbReference>
<feature type="transmembrane region" description="Helical" evidence="7">
    <location>
        <begin position="53"/>
        <end position="72"/>
    </location>
</feature>
<keyword evidence="3 7" id="KW-0812">Transmembrane</keyword>
<dbReference type="GO" id="GO:0010256">
    <property type="term" value="P:endomembrane system organization"/>
    <property type="evidence" value="ECO:0007669"/>
    <property type="project" value="TreeGrafter"/>
</dbReference>